<feature type="region of interest" description="Disordered" evidence="1">
    <location>
        <begin position="1"/>
        <end position="21"/>
    </location>
</feature>
<keyword evidence="3" id="KW-1185">Reference proteome</keyword>
<protein>
    <submittedName>
        <fullName evidence="2">Uncharacterized protein</fullName>
    </submittedName>
</protein>
<gene>
    <name evidence="2" type="ORF">KQX54_005980</name>
</gene>
<feature type="region of interest" description="Disordered" evidence="1">
    <location>
        <begin position="103"/>
        <end position="124"/>
    </location>
</feature>
<dbReference type="Proteomes" id="UP000826195">
    <property type="component" value="Unassembled WGS sequence"/>
</dbReference>
<feature type="compositionally biased region" description="Basic residues" evidence="1">
    <location>
        <begin position="107"/>
        <end position="117"/>
    </location>
</feature>
<proteinExistence type="predicted"/>
<evidence type="ECO:0000313" key="3">
    <source>
        <dbReference type="Proteomes" id="UP000826195"/>
    </source>
</evidence>
<organism evidence="2 3">
    <name type="scientific">Cotesia glomerata</name>
    <name type="common">Lepidopteran parasitic wasp</name>
    <name type="synonym">Apanteles glomeratus</name>
    <dbReference type="NCBI Taxonomy" id="32391"/>
    <lineage>
        <taxon>Eukaryota</taxon>
        <taxon>Metazoa</taxon>
        <taxon>Ecdysozoa</taxon>
        <taxon>Arthropoda</taxon>
        <taxon>Hexapoda</taxon>
        <taxon>Insecta</taxon>
        <taxon>Pterygota</taxon>
        <taxon>Neoptera</taxon>
        <taxon>Endopterygota</taxon>
        <taxon>Hymenoptera</taxon>
        <taxon>Apocrita</taxon>
        <taxon>Ichneumonoidea</taxon>
        <taxon>Braconidae</taxon>
        <taxon>Microgastrinae</taxon>
        <taxon>Cotesia</taxon>
    </lineage>
</organism>
<evidence type="ECO:0000256" key="1">
    <source>
        <dbReference type="SAM" id="MobiDB-lite"/>
    </source>
</evidence>
<evidence type="ECO:0000313" key="2">
    <source>
        <dbReference type="EMBL" id="KAH0557438.1"/>
    </source>
</evidence>
<feature type="region of interest" description="Disordered" evidence="1">
    <location>
        <begin position="71"/>
        <end position="91"/>
    </location>
</feature>
<reference evidence="2 3" key="1">
    <citation type="journal article" date="2021" name="J. Hered.">
        <title>A chromosome-level genome assembly of the parasitoid wasp, Cotesia glomerata (Hymenoptera: Braconidae).</title>
        <authorList>
            <person name="Pinto B.J."/>
            <person name="Weis J.J."/>
            <person name="Gamble T."/>
            <person name="Ode P.J."/>
            <person name="Paul R."/>
            <person name="Zaspel J.M."/>
        </authorList>
    </citation>
    <scope>NUCLEOTIDE SEQUENCE [LARGE SCALE GENOMIC DNA]</scope>
    <source>
        <strain evidence="2">CgM1</strain>
    </source>
</reference>
<comment type="caution">
    <text evidence="2">The sequence shown here is derived from an EMBL/GenBank/DDBJ whole genome shotgun (WGS) entry which is preliminary data.</text>
</comment>
<accession>A0AAV7IT16</accession>
<dbReference type="EMBL" id="JAHXZJ010000747">
    <property type="protein sequence ID" value="KAH0557438.1"/>
    <property type="molecule type" value="Genomic_DNA"/>
</dbReference>
<name>A0AAV7IT16_COTGL</name>
<sequence>MVALVAMRREHTTGRSSNYEPANPLAGFDHLQPNPFGHPVINESRTRDVQNPEDGELQEFVDIAQVQQLLQQQTQHQQQHHHHQQPPTTSCLWGAVYPPPPPTISYPHHHHHHHHHHPSESHQSGKYHASITCNIDCSLETLLLRYANLKLFLSTSLPHVFEITSLFEIPIKSKLEHVMLLVQIPVNNPTENFIEYFHQYP</sequence>
<dbReference type="AlphaFoldDB" id="A0AAV7IT16"/>